<dbReference type="RefSeq" id="XP_043040796.1">
    <property type="nucleotide sequence ID" value="XM_043184139.1"/>
</dbReference>
<name>A0A9P7VWT1_9AGAR</name>
<dbReference type="GeneID" id="66106436"/>
<proteinExistence type="predicted"/>
<gene>
    <name evidence="1" type="ORF">BT62DRAFT_919212</name>
</gene>
<accession>A0A9P7VWT1</accession>
<comment type="caution">
    <text evidence="1">The sequence shown here is derived from an EMBL/GenBank/DDBJ whole genome shotgun (WGS) entry which is preliminary data.</text>
</comment>
<evidence type="ECO:0000313" key="2">
    <source>
        <dbReference type="Proteomes" id="UP000812287"/>
    </source>
</evidence>
<organism evidence="1 2">
    <name type="scientific">Guyanagaster necrorhizus</name>
    <dbReference type="NCBI Taxonomy" id="856835"/>
    <lineage>
        <taxon>Eukaryota</taxon>
        <taxon>Fungi</taxon>
        <taxon>Dikarya</taxon>
        <taxon>Basidiomycota</taxon>
        <taxon>Agaricomycotina</taxon>
        <taxon>Agaricomycetes</taxon>
        <taxon>Agaricomycetidae</taxon>
        <taxon>Agaricales</taxon>
        <taxon>Marasmiineae</taxon>
        <taxon>Physalacriaceae</taxon>
        <taxon>Guyanagaster</taxon>
    </lineage>
</organism>
<evidence type="ECO:0000313" key="1">
    <source>
        <dbReference type="EMBL" id="KAG7447296.1"/>
    </source>
</evidence>
<protein>
    <submittedName>
        <fullName evidence="1">Uncharacterized protein</fullName>
    </submittedName>
</protein>
<dbReference type="EMBL" id="MU250532">
    <property type="protein sequence ID" value="KAG7447296.1"/>
    <property type="molecule type" value="Genomic_DNA"/>
</dbReference>
<dbReference type="OrthoDB" id="3223806at2759"/>
<reference evidence="1" key="1">
    <citation type="submission" date="2020-11" db="EMBL/GenBank/DDBJ databases">
        <title>Adaptations for nitrogen fixation in a non-lichenized fungal sporocarp promotes dispersal by wood-feeding termites.</title>
        <authorList>
            <consortium name="DOE Joint Genome Institute"/>
            <person name="Koch R.A."/>
            <person name="Yoon G."/>
            <person name="Arayal U."/>
            <person name="Lail K."/>
            <person name="Amirebrahimi M."/>
            <person name="Labutti K."/>
            <person name="Lipzen A."/>
            <person name="Riley R."/>
            <person name="Barry K."/>
            <person name="Henrissat B."/>
            <person name="Grigoriev I.V."/>
            <person name="Herr J.R."/>
            <person name="Aime M.C."/>
        </authorList>
    </citation>
    <scope>NUCLEOTIDE SEQUENCE</scope>
    <source>
        <strain evidence="1">MCA 3950</strain>
    </source>
</reference>
<dbReference type="Gene3D" id="3.40.50.1460">
    <property type="match status" value="1"/>
</dbReference>
<keyword evidence="2" id="KW-1185">Reference proteome</keyword>
<dbReference type="Proteomes" id="UP000812287">
    <property type="component" value="Unassembled WGS sequence"/>
</dbReference>
<sequence>MSKYKISNQLRCERKKMDGSMETIEQKCMNFLCHMDHNITDAAGKPVLDISDRELNMIFSEIHHSKGDRITVILDCSYMKGALSISLYDGTRKFQSLSSSTMPARKIPQASDESLSMRFPDHPSFLVQNWQPDMASQVILSACSDFQLAWEASRTDGTIGGVFALHLLEAFRAAKATMCEDLGRTLGMHCSPTNTGSRG</sequence>
<dbReference type="AlphaFoldDB" id="A0A9P7VWT1"/>